<feature type="compositionally biased region" description="Basic and acidic residues" evidence="2">
    <location>
        <begin position="418"/>
        <end position="429"/>
    </location>
</feature>
<organism evidence="4 5">
    <name type="scientific">Lactobacillus kefiranofaciens</name>
    <dbReference type="NCBI Taxonomy" id="267818"/>
    <lineage>
        <taxon>Bacteria</taxon>
        <taxon>Bacillati</taxon>
        <taxon>Bacillota</taxon>
        <taxon>Bacilli</taxon>
        <taxon>Lactobacillales</taxon>
        <taxon>Lactobacillaceae</taxon>
        <taxon>Lactobacillus</taxon>
    </lineage>
</organism>
<feature type="region of interest" description="Disordered" evidence="2">
    <location>
        <begin position="476"/>
        <end position="523"/>
    </location>
</feature>
<sequence>MHLCGLSLIPLLISTYHNANNTFTKKYTNTPIDKYLSLITVSLYDSLLDGSISSKDINSISNSYSLRHKNTTGIANKDDSNKGTLSNSFSRTGINDTGDSVLRGAGKLKVKGLESKKLIDSSDSKDSGLNSSDSFVNEGSKPKRDKPLIRLDKLLDDVSELLSPVDNSESKKVNKPHAKRDAHKAQRSAGKEQGLNQSQLELDKLLDSALSNDNEKQTDTLREHLETSGDSWNHLNGLADKANNTNGSSNLDKPKSDQKYKSEVQNGTFRGQMVTNGDTCKHLSKKGAKANSIKGLGDISDDSNFQIKATNGTIRELLETSGDSWNHLKESVDKAINTNGLAHSNTNDGNSNKVKIRDFQGQMETSGDTLVNLAKSAQIKDSNSDSHPKQIKNTPKRDAPVLDNSNTKDQHISQSQAELDRLLDSDNAVKESNNTKVRNDEQTVKETQAVSTKNSDSKTLHSDISAVNIAKLKDKKHQIDSNLKHSDTTLHQSDSKVAKKGQSQNKKHQNDGKLHQTDVKTEKKGYPYSISSVPYPIQLADPDLLKSDNDYSEFVAATHLKLKALLQKPESQASAFRYPTENPDNLLRNINLLSNPDFDPTLLDTSSFKNQYDYRKYTFVADEVVSFYRNDRRQEIFIEQDNRTEANGTQIQKILNYISYALEHPQRDILLVISITDGSLPTPKVTKYGNIGRKLASLSSKFLKSYLRDQDGERVFLSEMYKQANNLKIVLTGVSEAQIDLAQFLLGSNHSMDYYQTIKEYVAEINRNSQWNATFELSKEFKAIISDPKLATQTWDKLSSVNESSPAKGIWRYLDTKGASPILGTIHYRNKLSRQKYIQLIIAQQVTTIQNLTDEIKLLREQVAYLTQKRYSK</sequence>
<evidence type="ECO:0000256" key="1">
    <source>
        <dbReference type="SAM" id="Coils"/>
    </source>
</evidence>
<keyword evidence="3" id="KW-0732">Signal</keyword>
<feature type="region of interest" description="Disordered" evidence="2">
    <location>
        <begin position="378"/>
        <end position="460"/>
    </location>
</feature>
<reference evidence="4 5" key="1">
    <citation type="submission" date="2016-10" db="EMBL/GenBank/DDBJ databases">
        <authorList>
            <person name="Varghese N."/>
            <person name="Submissions S."/>
        </authorList>
    </citation>
    <scope>NUCLEOTIDE SEQUENCE [LARGE SCALE GENOMIC DNA]</scope>
    <source>
        <strain evidence="4 5">ATCC 43761</strain>
    </source>
</reference>
<keyword evidence="5" id="KW-1185">Reference proteome</keyword>
<evidence type="ECO:0000256" key="3">
    <source>
        <dbReference type="SAM" id="SignalP"/>
    </source>
</evidence>
<gene>
    <name evidence="4" type="ORF">SAMN02983011_02128</name>
</gene>
<keyword evidence="1" id="KW-0175">Coiled coil</keyword>
<dbReference type="EMBL" id="FMXC01000040">
    <property type="protein sequence ID" value="SDA68259.1"/>
    <property type="molecule type" value="Genomic_DNA"/>
</dbReference>
<feature type="compositionally biased region" description="Basic and acidic residues" evidence="2">
    <location>
        <begin position="477"/>
        <end position="497"/>
    </location>
</feature>
<dbReference type="Proteomes" id="UP000181860">
    <property type="component" value="Unassembled WGS sequence"/>
</dbReference>
<feature type="region of interest" description="Disordered" evidence="2">
    <location>
        <begin position="164"/>
        <end position="197"/>
    </location>
</feature>
<proteinExistence type="predicted"/>
<feature type="compositionally biased region" description="Basic and acidic residues" evidence="2">
    <location>
        <begin position="508"/>
        <end position="523"/>
    </location>
</feature>
<evidence type="ECO:0000256" key="2">
    <source>
        <dbReference type="SAM" id="MobiDB-lite"/>
    </source>
</evidence>
<feature type="compositionally biased region" description="Basic residues" evidence="2">
    <location>
        <begin position="173"/>
        <end position="186"/>
    </location>
</feature>
<evidence type="ECO:0008006" key="6">
    <source>
        <dbReference type="Google" id="ProtNLM"/>
    </source>
</evidence>
<feature type="region of interest" description="Disordered" evidence="2">
    <location>
        <begin position="71"/>
        <end position="90"/>
    </location>
</feature>
<feature type="region of interest" description="Disordered" evidence="2">
    <location>
        <begin position="120"/>
        <end position="148"/>
    </location>
</feature>
<name>A0ABY0ME65_9LACO</name>
<evidence type="ECO:0000313" key="4">
    <source>
        <dbReference type="EMBL" id="SDA68259.1"/>
    </source>
</evidence>
<feature type="compositionally biased region" description="Basic and acidic residues" evidence="2">
    <location>
        <begin position="252"/>
        <end position="262"/>
    </location>
</feature>
<feature type="compositionally biased region" description="Polar residues" evidence="2">
    <location>
        <begin position="242"/>
        <end position="251"/>
    </location>
</feature>
<accession>A0ABY0ME65</accession>
<feature type="compositionally biased region" description="Polar residues" evidence="2">
    <location>
        <begin position="445"/>
        <end position="454"/>
    </location>
</feature>
<evidence type="ECO:0000313" key="5">
    <source>
        <dbReference type="Proteomes" id="UP000181860"/>
    </source>
</evidence>
<feature type="signal peptide" evidence="3">
    <location>
        <begin position="1"/>
        <end position="19"/>
    </location>
</feature>
<feature type="region of interest" description="Disordered" evidence="2">
    <location>
        <begin position="228"/>
        <end position="262"/>
    </location>
</feature>
<feature type="chain" id="PRO_5045502822" description="VWFA domain-containing protein" evidence="3">
    <location>
        <begin position="20"/>
        <end position="873"/>
    </location>
</feature>
<feature type="compositionally biased region" description="Basic and acidic residues" evidence="2">
    <location>
        <begin position="395"/>
        <end position="411"/>
    </location>
</feature>
<protein>
    <recommendedName>
        <fullName evidence="6">VWFA domain-containing protein</fullName>
    </recommendedName>
</protein>
<comment type="caution">
    <text evidence="4">The sequence shown here is derived from an EMBL/GenBank/DDBJ whole genome shotgun (WGS) entry which is preliminary data.</text>
</comment>
<feature type="coiled-coil region" evidence="1">
    <location>
        <begin position="842"/>
        <end position="869"/>
    </location>
</feature>